<sequence length="89" mass="10587">MKIGQLSWHPIYSVTSNLLSYPLQHRTRAESAYLTETKLLRSRLFFLPKGKEVKRELRRQRANVPGLWYAYPWWCAKDQLGYMKDQLGT</sequence>
<comment type="caution">
    <text evidence="1">The sequence shown here is derived from an EMBL/GenBank/DDBJ whole genome shotgun (WGS) entry which is preliminary data.</text>
</comment>
<keyword evidence="2" id="KW-1185">Reference proteome</keyword>
<accession>A0A4Y2G916</accession>
<organism evidence="1 2">
    <name type="scientific">Araneus ventricosus</name>
    <name type="common">Orbweaver spider</name>
    <name type="synonym">Epeira ventricosa</name>
    <dbReference type="NCBI Taxonomy" id="182803"/>
    <lineage>
        <taxon>Eukaryota</taxon>
        <taxon>Metazoa</taxon>
        <taxon>Ecdysozoa</taxon>
        <taxon>Arthropoda</taxon>
        <taxon>Chelicerata</taxon>
        <taxon>Arachnida</taxon>
        <taxon>Araneae</taxon>
        <taxon>Araneomorphae</taxon>
        <taxon>Entelegynae</taxon>
        <taxon>Araneoidea</taxon>
        <taxon>Araneidae</taxon>
        <taxon>Araneus</taxon>
    </lineage>
</organism>
<gene>
    <name evidence="1" type="ORF">AVEN_103807_1</name>
</gene>
<proteinExistence type="predicted"/>
<evidence type="ECO:0000313" key="1">
    <source>
        <dbReference type="EMBL" id="GBM49195.1"/>
    </source>
</evidence>
<dbReference type="EMBL" id="BGPR01001243">
    <property type="protein sequence ID" value="GBM49195.1"/>
    <property type="molecule type" value="Genomic_DNA"/>
</dbReference>
<reference evidence="1 2" key="1">
    <citation type="journal article" date="2019" name="Sci. Rep.">
        <title>Orb-weaving spider Araneus ventricosus genome elucidates the spidroin gene catalogue.</title>
        <authorList>
            <person name="Kono N."/>
            <person name="Nakamura H."/>
            <person name="Ohtoshi R."/>
            <person name="Moran D.A.P."/>
            <person name="Shinohara A."/>
            <person name="Yoshida Y."/>
            <person name="Fujiwara M."/>
            <person name="Mori M."/>
            <person name="Tomita M."/>
            <person name="Arakawa K."/>
        </authorList>
    </citation>
    <scope>NUCLEOTIDE SEQUENCE [LARGE SCALE GENOMIC DNA]</scope>
</reference>
<evidence type="ECO:0000313" key="2">
    <source>
        <dbReference type="Proteomes" id="UP000499080"/>
    </source>
</evidence>
<name>A0A4Y2G916_ARAVE</name>
<dbReference type="AlphaFoldDB" id="A0A4Y2G916"/>
<dbReference type="Proteomes" id="UP000499080">
    <property type="component" value="Unassembled WGS sequence"/>
</dbReference>
<protein>
    <submittedName>
        <fullName evidence="1">Uncharacterized protein</fullName>
    </submittedName>
</protein>